<dbReference type="InterPro" id="IPR006746">
    <property type="entry name" value="26S_Psome_Rpn12"/>
</dbReference>
<dbReference type="Gene3D" id="1.25.40.990">
    <property type="match status" value="1"/>
</dbReference>
<sequence>MAAADALLSTLSRQVLANDIESAKISLTQLKIWMLDIPTNDNNVPLESITLAANALELGVLLSVADDDLEAFARNMSQLKPYYAALSARGGGATSTTERKCHVLGLNLMHLLVDNRLSEFHAELELLSEAEASTPYVSFPITLERQLMVGSYDEVLNSRSNIPDVSYSFFMDNLLETVRDAIADCIEVSYVSMKLSDAMIMMKFDSIGELQEYIQEKREDWIVDDSGEKLTFQPPMSGGKAVDIPSMKLMAQSLSYATELERIV</sequence>
<accession>A0ABD3N0G6</accession>
<dbReference type="Proteomes" id="UP001530293">
    <property type="component" value="Unassembled WGS sequence"/>
</dbReference>
<dbReference type="EMBL" id="JALLBG020000053">
    <property type="protein sequence ID" value="KAL3769640.1"/>
    <property type="molecule type" value="Genomic_DNA"/>
</dbReference>
<dbReference type="GO" id="GO:0000502">
    <property type="term" value="C:proteasome complex"/>
    <property type="evidence" value="ECO:0007669"/>
    <property type="project" value="UniProtKB-KW"/>
</dbReference>
<evidence type="ECO:0000259" key="2">
    <source>
        <dbReference type="Pfam" id="PF10075"/>
    </source>
</evidence>
<organism evidence="3 4">
    <name type="scientific">Discostella pseudostelligera</name>
    <dbReference type="NCBI Taxonomy" id="259834"/>
    <lineage>
        <taxon>Eukaryota</taxon>
        <taxon>Sar</taxon>
        <taxon>Stramenopiles</taxon>
        <taxon>Ochrophyta</taxon>
        <taxon>Bacillariophyta</taxon>
        <taxon>Coscinodiscophyceae</taxon>
        <taxon>Thalassiosirophycidae</taxon>
        <taxon>Stephanodiscales</taxon>
        <taxon>Stephanodiscaceae</taxon>
        <taxon>Discostella</taxon>
    </lineage>
</organism>
<comment type="caution">
    <text evidence="3">The sequence shown here is derived from an EMBL/GenBank/DDBJ whole genome shotgun (WGS) entry which is preliminary data.</text>
</comment>
<dbReference type="AlphaFoldDB" id="A0ABD3N0G6"/>
<protein>
    <recommendedName>
        <fullName evidence="2">CSN8/PSMD8/EIF3K domain-containing protein</fullName>
    </recommendedName>
</protein>
<keyword evidence="1" id="KW-0647">Proteasome</keyword>
<gene>
    <name evidence="3" type="ORF">ACHAWU_010244</name>
</gene>
<reference evidence="3 4" key="1">
    <citation type="submission" date="2024-10" db="EMBL/GenBank/DDBJ databases">
        <title>Updated reference genomes for cyclostephanoid diatoms.</title>
        <authorList>
            <person name="Roberts W.R."/>
            <person name="Alverson A.J."/>
        </authorList>
    </citation>
    <scope>NUCLEOTIDE SEQUENCE [LARGE SCALE GENOMIC DNA]</scope>
    <source>
        <strain evidence="3 4">AJA232-27</strain>
    </source>
</reference>
<keyword evidence="4" id="KW-1185">Reference proteome</keyword>
<proteinExistence type="predicted"/>
<dbReference type="PANTHER" id="PTHR12387:SF0">
    <property type="entry name" value="26S PROTEASOME NON-ATPASE REGULATORY SUBUNIT 8"/>
    <property type="match status" value="1"/>
</dbReference>
<dbReference type="InterPro" id="IPR033464">
    <property type="entry name" value="CSN8_PSD8_EIF3K"/>
</dbReference>
<name>A0ABD3N0G6_9STRA</name>
<evidence type="ECO:0000313" key="3">
    <source>
        <dbReference type="EMBL" id="KAL3769640.1"/>
    </source>
</evidence>
<dbReference type="PANTHER" id="PTHR12387">
    <property type="entry name" value="26S PROTEASOME NON-ATPASE REGULATORY SUBUNIT 8"/>
    <property type="match status" value="1"/>
</dbReference>
<feature type="domain" description="CSN8/PSMD8/EIF3K" evidence="2">
    <location>
        <begin position="102"/>
        <end position="233"/>
    </location>
</feature>
<evidence type="ECO:0000313" key="4">
    <source>
        <dbReference type="Proteomes" id="UP001530293"/>
    </source>
</evidence>
<dbReference type="Pfam" id="PF10075">
    <property type="entry name" value="CSN8_PSD8_EIF3K"/>
    <property type="match status" value="1"/>
</dbReference>
<evidence type="ECO:0000256" key="1">
    <source>
        <dbReference type="ARBA" id="ARBA00022942"/>
    </source>
</evidence>